<proteinExistence type="predicted"/>
<dbReference type="Proteomes" id="UP000490535">
    <property type="component" value="Unassembled WGS sequence"/>
</dbReference>
<organism evidence="2 3">
    <name type="scientific">Acinetobacter bereziniae</name>
    <name type="common">Acinetobacter genomosp. 10</name>
    <dbReference type="NCBI Taxonomy" id="106648"/>
    <lineage>
        <taxon>Bacteria</taxon>
        <taxon>Pseudomonadati</taxon>
        <taxon>Pseudomonadota</taxon>
        <taxon>Gammaproteobacteria</taxon>
        <taxon>Moraxellales</taxon>
        <taxon>Moraxellaceae</taxon>
        <taxon>Acinetobacter</taxon>
    </lineage>
</organism>
<keyword evidence="1" id="KW-1133">Transmembrane helix</keyword>
<comment type="caution">
    <text evidence="2">The sequence shown here is derived from an EMBL/GenBank/DDBJ whole genome shotgun (WGS) entry which is preliminary data.</text>
</comment>
<dbReference type="AlphaFoldDB" id="A0A833PI30"/>
<reference evidence="3" key="1">
    <citation type="journal article" date="2020" name="MBio">
        <title>Horizontal gene transfer to a defensive symbiont with a reduced genome amongst a multipartite beetle microbiome.</title>
        <authorList>
            <person name="Waterworth S.C."/>
            <person name="Florez L.V."/>
            <person name="Rees E.R."/>
            <person name="Hertweck C."/>
            <person name="Kaltenpoth M."/>
            <person name="Kwan J.C."/>
        </authorList>
    </citation>
    <scope>NUCLEOTIDE SEQUENCE [LARGE SCALE GENOMIC DNA]</scope>
</reference>
<name>A0A833PI30_ACIBZ</name>
<accession>A0A833PI30</accession>
<gene>
    <name evidence="2" type="ORF">GAK29_01453</name>
</gene>
<keyword evidence="1" id="KW-0472">Membrane</keyword>
<evidence type="ECO:0000256" key="1">
    <source>
        <dbReference type="SAM" id="Phobius"/>
    </source>
</evidence>
<dbReference type="EMBL" id="WNDP01000027">
    <property type="protein sequence ID" value="KAF1026191.1"/>
    <property type="molecule type" value="Genomic_DNA"/>
</dbReference>
<feature type="transmembrane region" description="Helical" evidence="1">
    <location>
        <begin position="114"/>
        <end position="132"/>
    </location>
</feature>
<evidence type="ECO:0000313" key="3">
    <source>
        <dbReference type="Proteomes" id="UP000490535"/>
    </source>
</evidence>
<keyword evidence="1" id="KW-0812">Transmembrane</keyword>
<evidence type="ECO:0000313" key="2">
    <source>
        <dbReference type="EMBL" id="KAF1026191.1"/>
    </source>
</evidence>
<protein>
    <submittedName>
        <fullName evidence="2">Uncharacterized protein</fullName>
    </submittedName>
</protein>
<sequence length="135" mass="16111">MIDVELQVAKINFERVMMKIEEEKRLQEMSIDDLVKLMQFKNDVAEFFMYASYKTTNVYSDELFGIVQHREKELNDAGYKTFSVQNNGWYSMDRTWYVWSKNKIQDRKEGAENAVILVSILTVLLIVFILFIKFR</sequence>